<keyword evidence="2 5" id="KW-0378">Hydrolase</keyword>
<dbReference type="Proteomes" id="UP000623129">
    <property type="component" value="Unassembled WGS sequence"/>
</dbReference>
<evidence type="ECO:0000256" key="1">
    <source>
        <dbReference type="ARBA" id="ARBA00008773"/>
    </source>
</evidence>
<comment type="caution">
    <text evidence="6">The sequence shown here is derived from an EMBL/GenBank/DDBJ whole genome shotgun (WGS) entry which is preliminary data.</text>
</comment>
<dbReference type="GO" id="GO:0005975">
    <property type="term" value="P:carbohydrate metabolic process"/>
    <property type="evidence" value="ECO:0007669"/>
    <property type="project" value="InterPro"/>
</dbReference>
<evidence type="ECO:0000256" key="4">
    <source>
        <dbReference type="RuleBase" id="RU004335"/>
    </source>
</evidence>
<comment type="similarity">
    <text evidence="1 4">Belongs to the glycosyl hydrolase 17 family.</text>
</comment>
<dbReference type="InterPro" id="IPR000490">
    <property type="entry name" value="Glyco_hydro_17"/>
</dbReference>
<dbReference type="GO" id="GO:0042973">
    <property type="term" value="F:glucan endo-1,3-beta-D-glucosidase activity"/>
    <property type="evidence" value="ECO:0007669"/>
    <property type="project" value="UniProtKB-ARBA"/>
</dbReference>
<keyword evidence="7" id="KW-1185">Reference proteome</keyword>
<protein>
    <submittedName>
        <fullName evidence="6">Beta-1,3-glucanase</fullName>
    </submittedName>
</protein>
<dbReference type="InterPro" id="IPR044965">
    <property type="entry name" value="Glyco_hydro_17_plant"/>
</dbReference>
<name>A0A833RH31_9POAL</name>
<evidence type="ECO:0000256" key="2">
    <source>
        <dbReference type="ARBA" id="ARBA00022801"/>
    </source>
</evidence>
<dbReference type="PROSITE" id="PS00587">
    <property type="entry name" value="GLYCOSYL_HYDROL_F17"/>
    <property type="match status" value="1"/>
</dbReference>
<dbReference type="SUPFAM" id="SSF51445">
    <property type="entry name" value="(Trans)glycosidases"/>
    <property type="match status" value="1"/>
</dbReference>
<dbReference type="Pfam" id="PF00332">
    <property type="entry name" value="Glyco_hydro_17"/>
    <property type="match status" value="1"/>
</dbReference>
<gene>
    <name evidence="6" type="ORF">FCM35_KLT09631</name>
</gene>
<dbReference type="FunFam" id="3.20.20.80:FF:000010">
    <property type="entry name" value="glucan endo-1,3-beta-glucosidase, basic"/>
    <property type="match status" value="1"/>
</dbReference>
<sequence>MVGDNLPPPSDVVELYRSNGITAMRLYAPNDTTLRALKDTGIHVMMGVDDGTLEDLATNPSAAPNWVRTNILPYPQVSFKYIVVGNEVAPGDAHNYILPAMSKMWDAICKAGYKDKIKVSTAVCSLVLTNTYPPSKSQFNPSYTMGPIVEFLSETGNPLLANIYPYFSYKDNYPKIDLNYALFKPSTAVVQDGTYKYTNLFDAMVDSVYYALEKAGGSRVGVVVSESGWPSDGGLGATKENAKTYNQNLINHVVSGTPKNKTNLETYVFAMFNENMKPNDNGREVERYFGLFYPTNKSPVYPISFNNVTSQKI</sequence>
<evidence type="ECO:0000256" key="3">
    <source>
        <dbReference type="ARBA" id="ARBA00023295"/>
    </source>
</evidence>
<organism evidence="6 7">
    <name type="scientific">Carex littledalei</name>
    <dbReference type="NCBI Taxonomy" id="544730"/>
    <lineage>
        <taxon>Eukaryota</taxon>
        <taxon>Viridiplantae</taxon>
        <taxon>Streptophyta</taxon>
        <taxon>Embryophyta</taxon>
        <taxon>Tracheophyta</taxon>
        <taxon>Spermatophyta</taxon>
        <taxon>Magnoliopsida</taxon>
        <taxon>Liliopsida</taxon>
        <taxon>Poales</taxon>
        <taxon>Cyperaceae</taxon>
        <taxon>Cyperoideae</taxon>
        <taxon>Cariceae</taxon>
        <taxon>Carex</taxon>
        <taxon>Carex subgen. Euthyceras</taxon>
    </lineage>
</organism>
<keyword evidence="3 5" id="KW-0326">Glycosidase</keyword>
<evidence type="ECO:0000256" key="5">
    <source>
        <dbReference type="RuleBase" id="RU004336"/>
    </source>
</evidence>
<proteinExistence type="inferred from homology"/>
<evidence type="ECO:0000313" key="7">
    <source>
        <dbReference type="Proteomes" id="UP000623129"/>
    </source>
</evidence>
<dbReference type="Gene3D" id="3.20.20.80">
    <property type="entry name" value="Glycosidases"/>
    <property type="match status" value="1"/>
</dbReference>
<dbReference type="AlphaFoldDB" id="A0A833RH31"/>
<dbReference type="OrthoDB" id="941679at2759"/>
<dbReference type="EMBL" id="SWLB01000002">
    <property type="protein sequence ID" value="KAF3340787.1"/>
    <property type="molecule type" value="Genomic_DNA"/>
</dbReference>
<accession>A0A833RH31</accession>
<reference evidence="6" key="1">
    <citation type="submission" date="2020-01" db="EMBL/GenBank/DDBJ databases">
        <title>Genome sequence of Kobresia littledalei, the first chromosome-level genome in the family Cyperaceae.</title>
        <authorList>
            <person name="Qu G."/>
        </authorList>
    </citation>
    <scope>NUCLEOTIDE SEQUENCE</scope>
    <source>
        <strain evidence="6">C.B.Clarke</strain>
        <tissue evidence="6">Leaf</tissue>
    </source>
</reference>
<evidence type="ECO:0000313" key="6">
    <source>
        <dbReference type="EMBL" id="KAF3340787.1"/>
    </source>
</evidence>
<dbReference type="InterPro" id="IPR017853">
    <property type="entry name" value="GH"/>
</dbReference>
<dbReference type="PANTHER" id="PTHR32227">
    <property type="entry name" value="GLUCAN ENDO-1,3-BETA-GLUCOSIDASE BG1-RELATED-RELATED"/>
    <property type="match status" value="1"/>
</dbReference>